<evidence type="ECO:0000313" key="1">
    <source>
        <dbReference type="EMBL" id="PQA56962.1"/>
    </source>
</evidence>
<evidence type="ECO:0000313" key="2">
    <source>
        <dbReference type="Proteomes" id="UP000239590"/>
    </source>
</evidence>
<name>A0A2S7IK40_9BACT</name>
<dbReference type="Gene3D" id="1.25.40.380">
    <property type="entry name" value="Protein of unknown function DUF1810"/>
    <property type="match status" value="1"/>
</dbReference>
<comment type="caution">
    <text evidence="1">The sequence shown here is derived from an EMBL/GenBank/DDBJ whole genome shotgun (WGS) entry which is preliminary data.</text>
</comment>
<dbReference type="InterPro" id="IPR014937">
    <property type="entry name" value="DUF1810"/>
</dbReference>
<gene>
    <name evidence="1" type="ORF">C5O19_16655</name>
</gene>
<dbReference type="RefSeq" id="WP_104714536.1">
    <property type="nucleotide sequence ID" value="NZ_PTRA01000002.1"/>
</dbReference>
<dbReference type="Pfam" id="PF08837">
    <property type="entry name" value="DUF1810"/>
    <property type="match status" value="1"/>
</dbReference>
<proteinExistence type="predicted"/>
<dbReference type="EMBL" id="PTRA01000002">
    <property type="protein sequence ID" value="PQA56962.1"/>
    <property type="molecule type" value="Genomic_DNA"/>
</dbReference>
<accession>A0A2S7IK40</accession>
<dbReference type="Proteomes" id="UP000239590">
    <property type="component" value="Unassembled WGS sequence"/>
</dbReference>
<dbReference type="AlphaFoldDB" id="A0A2S7IK40"/>
<dbReference type="OrthoDB" id="9801870at2"/>
<reference evidence="2" key="1">
    <citation type="submission" date="2018-02" db="EMBL/GenBank/DDBJ databases">
        <title>Genome sequencing of Solimonas sp. HR-BB.</title>
        <authorList>
            <person name="Lee Y."/>
            <person name="Jeon C.O."/>
        </authorList>
    </citation>
    <scope>NUCLEOTIDE SEQUENCE [LARGE SCALE GENOMIC DNA]</scope>
    <source>
        <strain evidence="2">HR-U</strain>
    </source>
</reference>
<sequence>MDLNRFIEAQQEEYAQALSEIKNGRKRSHWMWYIFPQLKGLGYSHMAQHYGIADRAEAQAYVQHPVLGPRLIEISQALLDLPIANATVVLGSPDDLKLRSSMTLFATLEASDPVFQRVLDKFYQGEADAQTLHLLG</sequence>
<organism evidence="1 2">
    <name type="scientific">Siphonobacter curvatus</name>
    <dbReference type="NCBI Taxonomy" id="2094562"/>
    <lineage>
        <taxon>Bacteria</taxon>
        <taxon>Pseudomonadati</taxon>
        <taxon>Bacteroidota</taxon>
        <taxon>Cytophagia</taxon>
        <taxon>Cytophagales</taxon>
        <taxon>Cytophagaceae</taxon>
        <taxon>Siphonobacter</taxon>
    </lineage>
</organism>
<keyword evidence="2" id="KW-1185">Reference proteome</keyword>
<dbReference type="InterPro" id="IPR036287">
    <property type="entry name" value="Rv1873-like_sf"/>
</dbReference>
<dbReference type="PIRSF" id="PIRSF008546">
    <property type="entry name" value="UCP008546"/>
    <property type="match status" value="1"/>
</dbReference>
<dbReference type="SUPFAM" id="SSF140736">
    <property type="entry name" value="Rv1873-like"/>
    <property type="match status" value="1"/>
</dbReference>
<protein>
    <submittedName>
        <fullName evidence="1">DUF1810 domain-containing protein</fullName>
    </submittedName>
</protein>